<dbReference type="Gene3D" id="1.20.1270.240">
    <property type="match status" value="1"/>
</dbReference>
<comment type="similarity">
    <text evidence="1">Belongs to the fructosamine kinase family.</text>
</comment>
<protein>
    <submittedName>
        <fullName evidence="2">Uncharacterized protein</fullName>
    </submittedName>
</protein>
<keyword evidence="1" id="KW-0418">Kinase</keyword>
<dbReference type="SUPFAM" id="SSF56112">
    <property type="entry name" value="Protein kinase-like (PK-like)"/>
    <property type="match status" value="1"/>
</dbReference>
<accession>A0A1Q2CHW7</accession>
<organism evidence="2 3">
    <name type="scientific">Tessaracoccus flavus</name>
    <dbReference type="NCBI Taxonomy" id="1610493"/>
    <lineage>
        <taxon>Bacteria</taxon>
        <taxon>Bacillati</taxon>
        <taxon>Actinomycetota</taxon>
        <taxon>Actinomycetes</taxon>
        <taxon>Propionibacteriales</taxon>
        <taxon>Propionibacteriaceae</taxon>
        <taxon>Tessaracoccus</taxon>
    </lineage>
</organism>
<dbReference type="RefSeq" id="WP_077343882.1">
    <property type="nucleotide sequence ID" value="NZ_CP019605.1"/>
</dbReference>
<proteinExistence type="inferred from homology"/>
<keyword evidence="3" id="KW-1185">Reference proteome</keyword>
<sequence>MRTFRKTGSRRAIATEAASLLWLADAGGAAVATLAEVGDTWLETLLLTPGTPSHESAADFGRRLAATHAAGADWWGQAPPGLDPDDLATANLPTPAAAEPTWRTFGEYYAEGRLRPYIDMAQGLGRGEAKALHAACDAVATGKFDSPQPALCGEVARIHGDLWSGNVVWADGRVGTLIDPCANGGHAETDLAELALFGSPHLADTIAGYEEVSPLADGWRERVPLHQLHMLLVHVVLFGGGYLTQALDVARELSR</sequence>
<dbReference type="Gene3D" id="1.10.510.10">
    <property type="entry name" value="Transferase(Phosphotransferase) domain 1"/>
    <property type="match status" value="1"/>
</dbReference>
<dbReference type="KEGG" id="tfl:RPIT_13340"/>
<dbReference type="InterPro" id="IPR011009">
    <property type="entry name" value="Kinase-like_dom_sf"/>
</dbReference>
<evidence type="ECO:0000256" key="1">
    <source>
        <dbReference type="PIRNR" id="PIRNR006221"/>
    </source>
</evidence>
<dbReference type="EMBL" id="CP019605">
    <property type="protein sequence ID" value="AQP45673.1"/>
    <property type="molecule type" value="Genomic_DNA"/>
</dbReference>
<evidence type="ECO:0000313" key="2">
    <source>
        <dbReference type="EMBL" id="AQP45673.1"/>
    </source>
</evidence>
<name>A0A1Q2CHW7_9ACTN</name>
<dbReference type="Proteomes" id="UP000188324">
    <property type="component" value="Chromosome"/>
</dbReference>
<dbReference type="Pfam" id="PF03881">
    <property type="entry name" value="Fructosamin_kin"/>
    <property type="match status" value="1"/>
</dbReference>
<gene>
    <name evidence="2" type="ORF">RPIT_13340</name>
</gene>
<dbReference type="PANTHER" id="PTHR12149">
    <property type="entry name" value="FRUCTOSAMINE 3 KINASE-RELATED PROTEIN"/>
    <property type="match status" value="1"/>
</dbReference>
<dbReference type="AlphaFoldDB" id="A0A1Q2CHW7"/>
<reference evidence="2 3" key="1">
    <citation type="journal article" date="2016" name="Int. J. Syst. Evol. Microbiol.">
        <title>Tessaracoccus flavus sp. nov., isolated from the drainage system of a lindane-producing factory.</title>
        <authorList>
            <person name="Kumari R."/>
            <person name="Singh P."/>
            <person name="Schumann P."/>
            <person name="Lal R."/>
        </authorList>
    </citation>
    <scope>NUCLEOTIDE SEQUENCE [LARGE SCALE GENOMIC DNA]</scope>
    <source>
        <strain evidence="2 3">RP1T</strain>
    </source>
</reference>
<dbReference type="PANTHER" id="PTHR12149:SF8">
    <property type="entry name" value="PROTEIN-RIBULOSAMINE 3-KINASE"/>
    <property type="match status" value="1"/>
</dbReference>
<evidence type="ECO:0000313" key="3">
    <source>
        <dbReference type="Proteomes" id="UP000188324"/>
    </source>
</evidence>
<dbReference type="PIRSF" id="PIRSF006221">
    <property type="entry name" value="Ketosamine-3-kinase"/>
    <property type="match status" value="1"/>
</dbReference>
<dbReference type="STRING" id="1610493.RPIT_13340"/>
<keyword evidence="1" id="KW-0808">Transferase</keyword>
<dbReference type="GO" id="GO:0016301">
    <property type="term" value="F:kinase activity"/>
    <property type="evidence" value="ECO:0007669"/>
    <property type="project" value="UniProtKB-UniRule"/>
</dbReference>
<dbReference type="InterPro" id="IPR016477">
    <property type="entry name" value="Fructo-/Ketosamine-3-kinase"/>
</dbReference>
<dbReference type="OrthoDB" id="5291879at2"/>